<keyword evidence="2" id="KW-1185">Reference proteome</keyword>
<proteinExistence type="predicted"/>
<sequence length="147" mass="16469">MNAQPQHGMITIANDGPLITHTNYWQSEYFHSGYALLSWNAGVARLLLPDSMKPGLRDMKTAKHVIISRGPMLHAGGRDGLEILFEDFSDQPYALSMGTEQALQVPADAVRENFRLTVWTRGGFKQSHRAMFRRVAQLPCMAPWGSI</sequence>
<evidence type="ECO:0000313" key="2">
    <source>
        <dbReference type="Proteomes" id="UP001476583"/>
    </source>
</evidence>
<evidence type="ECO:0000313" key="1">
    <source>
        <dbReference type="EMBL" id="WXL23888.1"/>
    </source>
</evidence>
<reference evidence="1 2" key="1">
    <citation type="submission" date="2024-03" db="EMBL/GenBank/DDBJ databases">
        <title>Complete genome of BD2.</title>
        <authorList>
            <person name="Cao G."/>
        </authorList>
    </citation>
    <scope>NUCLEOTIDE SEQUENCE [LARGE SCALE GENOMIC DNA]</scope>
    <source>
        <strain evidence="1 2">BD2</strain>
    </source>
</reference>
<accession>A0ABZ2RAV5</accession>
<name>A0ABZ2RAV5_ECTME</name>
<dbReference type="EMBL" id="CP148074">
    <property type="protein sequence ID" value="WXL23888.1"/>
    <property type="molecule type" value="Genomic_DNA"/>
</dbReference>
<organism evidence="1 2">
    <name type="scientific">Ectopseudomonas mendocina</name>
    <name type="common">Pseudomonas mendocina</name>
    <dbReference type="NCBI Taxonomy" id="300"/>
    <lineage>
        <taxon>Bacteria</taxon>
        <taxon>Pseudomonadati</taxon>
        <taxon>Pseudomonadota</taxon>
        <taxon>Gammaproteobacteria</taxon>
        <taxon>Pseudomonadales</taxon>
        <taxon>Pseudomonadaceae</taxon>
        <taxon>Ectopseudomonas</taxon>
    </lineage>
</organism>
<gene>
    <name evidence="1" type="ORF">WG219_11020</name>
</gene>
<protein>
    <submittedName>
        <fullName evidence="1">Uncharacterized protein</fullName>
    </submittedName>
</protein>
<dbReference type="Proteomes" id="UP001476583">
    <property type="component" value="Chromosome"/>
</dbReference>